<organism evidence="3 4">
    <name type="scientific">Symbiodinium microadriaticum</name>
    <name type="common">Dinoflagellate</name>
    <name type="synonym">Zooxanthella microadriatica</name>
    <dbReference type="NCBI Taxonomy" id="2951"/>
    <lineage>
        <taxon>Eukaryota</taxon>
        <taxon>Sar</taxon>
        <taxon>Alveolata</taxon>
        <taxon>Dinophyceae</taxon>
        <taxon>Suessiales</taxon>
        <taxon>Symbiodiniaceae</taxon>
        <taxon>Symbiodinium</taxon>
    </lineage>
</organism>
<feature type="region of interest" description="Disordered" evidence="1">
    <location>
        <begin position="289"/>
        <end position="315"/>
    </location>
</feature>
<feature type="region of interest" description="Disordered" evidence="1">
    <location>
        <begin position="205"/>
        <end position="227"/>
    </location>
</feature>
<feature type="transmembrane region" description="Helical" evidence="2">
    <location>
        <begin position="6"/>
        <end position="34"/>
    </location>
</feature>
<protein>
    <submittedName>
        <fullName evidence="3">Uncharacterized protein</fullName>
    </submittedName>
</protein>
<accession>A0A1Q9F450</accession>
<proteinExistence type="predicted"/>
<dbReference type="AlphaFoldDB" id="A0A1Q9F450"/>
<keyword evidence="2" id="KW-0472">Membrane</keyword>
<keyword evidence="4" id="KW-1185">Reference proteome</keyword>
<dbReference type="Proteomes" id="UP000186817">
    <property type="component" value="Unassembled WGS sequence"/>
</dbReference>
<comment type="caution">
    <text evidence="3">The sequence shown here is derived from an EMBL/GenBank/DDBJ whole genome shotgun (WGS) entry which is preliminary data.</text>
</comment>
<name>A0A1Q9F450_SYMMI</name>
<evidence type="ECO:0000256" key="2">
    <source>
        <dbReference type="SAM" id="Phobius"/>
    </source>
</evidence>
<dbReference type="EMBL" id="LSRX01000015">
    <property type="protein sequence ID" value="OLQ14465.1"/>
    <property type="molecule type" value="Genomic_DNA"/>
</dbReference>
<feature type="transmembrane region" description="Helical" evidence="2">
    <location>
        <begin position="113"/>
        <end position="134"/>
    </location>
</feature>
<dbReference type="OrthoDB" id="439075at2759"/>
<keyword evidence="2" id="KW-1133">Transmembrane helix</keyword>
<evidence type="ECO:0000313" key="4">
    <source>
        <dbReference type="Proteomes" id="UP000186817"/>
    </source>
</evidence>
<sequence>MLVRVLVAAVVVVVVAVVAVVAVAVAVVVVLMWAPIGSATGVELPALAGTEPQLNESAPKPLLWMDLHADSILQALSSLIPESQQGGQMPSLNHKGLHQEPCELRPARPGSALLALAWLLACIGALIYAAVVLVRSSFPTKELAPAQAAVTDAGHSQAASLVAGRQGFHAVHKLAESVLLPVMRFFDSFSVPEDVRRIAERRAEFHGGSAGRSPTAMGASGSEPEPEEMRRPAVLEALLAAEDATLQPLQEVPAMPRPASPRFGDEADHPADQARVLSRLQPGGPIFEGANPGGLRKGPRLVSQAAASIKSSRSRDHRLPFHSMCRCSQIFWSGLKLPQRVNRPFLLRRAGAMPPPGRQLQRSRSWLRKDRGVDTYALQGPDVLRLPHQLADLAARPPRKLLRTASDASEPEQRWWLREVTSDKSLGKGLYEVVSGLVSLHPEPRKRSKALGLLRAGTRFMARPVTWHGTVWLQIQTQGVCPPLFSKLSEAIPANSGDAPGHRLFASSGLDPLPATQDLADAEEIWVEQNLQFIRRIRDIEREQGFASYNLTAHPAMQTGKWKFRRAWD</sequence>
<gene>
    <name evidence="3" type="ORF">AK812_SmicGene1401</name>
</gene>
<keyword evidence="2" id="KW-0812">Transmembrane</keyword>
<evidence type="ECO:0000313" key="3">
    <source>
        <dbReference type="EMBL" id="OLQ14465.1"/>
    </source>
</evidence>
<reference evidence="3 4" key="1">
    <citation type="submission" date="2016-02" db="EMBL/GenBank/DDBJ databases">
        <title>Genome analysis of coral dinoflagellate symbionts highlights evolutionary adaptations to a symbiotic lifestyle.</title>
        <authorList>
            <person name="Aranda M."/>
            <person name="Li Y."/>
            <person name="Liew Y.J."/>
            <person name="Baumgarten S."/>
            <person name="Simakov O."/>
            <person name="Wilson M."/>
            <person name="Piel J."/>
            <person name="Ashoor H."/>
            <person name="Bougouffa S."/>
            <person name="Bajic V.B."/>
            <person name="Ryu T."/>
            <person name="Ravasi T."/>
            <person name="Bayer T."/>
            <person name="Micklem G."/>
            <person name="Kim H."/>
            <person name="Bhak J."/>
            <person name="Lajeunesse T.C."/>
            <person name="Voolstra C.R."/>
        </authorList>
    </citation>
    <scope>NUCLEOTIDE SEQUENCE [LARGE SCALE GENOMIC DNA]</scope>
    <source>
        <strain evidence="3 4">CCMP2467</strain>
    </source>
</reference>
<evidence type="ECO:0000256" key="1">
    <source>
        <dbReference type="SAM" id="MobiDB-lite"/>
    </source>
</evidence>